<dbReference type="Proteomes" id="UP000516380">
    <property type="component" value="Chromosome"/>
</dbReference>
<dbReference type="InterPro" id="IPR047263">
    <property type="entry name" value="HNL-like_cupin"/>
</dbReference>
<dbReference type="PANTHER" id="PTHR43698:SF1">
    <property type="entry name" value="BLL4564 PROTEIN"/>
    <property type="match status" value="1"/>
</dbReference>
<dbReference type="PANTHER" id="PTHR43698">
    <property type="entry name" value="RIBD C-TERMINAL DOMAIN CONTAINING PROTEIN"/>
    <property type="match status" value="1"/>
</dbReference>
<dbReference type="EMBL" id="AP023343">
    <property type="protein sequence ID" value="BCI89618.1"/>
    <property type="molecule type" value="Genomic_DNA"/>
</dbReference>
<evidence type="ECO:0000313" key="3">
    <source>
        <dbReference type="EMBL" id="OOK84207.1"/>
    </source>
</evidence>
<dbReference type="EMBL" id="MVBN01000001">
    <property type="protein sequence ID" value="OOK84207.1"/>
    <property type="molecule type" value="Genomic_DNA"/>
</dbReference>
<evidence type="ECO:0000313" key="4">
    <source>
        <dbReference type="Proteomes" id="UP000188532"/>
    </source>
</evidence>
<dbReference type="Proteomes" id="UP000188532">
    <property type="component" value="Unassembled WGS sequence"/>
</dbReference>
<accession>A0A1V3XY70</accession>
<dbReference type="InterPro" id="IPR013096">
    <property type="entry name" value="Cupin_2"/>
</dbReference>
<proteinExistence type="predicted"/>
<dbReference type="CDD" id="cd02233">
    <property type="entry name" value="cupin_HNL-like"/>
    <property type="match status" value="1"/>
</dbReference>
<dbReference type="Gene3D" id="2.60.120.10">
    <property type="entry name" value="Jelly Rolls"/>
    <property type="match status" value="1"/>
</dbReference>
<dbReference type="Pfam" id="PF07883">
    <property type="entry name" value="Cupin_2"/>
    <property type="match status" value="1"/>
</dbReference>
<evidence type="ECO:0000313" key="5">
    <source>
        <dbReference type="Proteomes" id="UP000516380"/>
    </source>
</evidence>
<reference evidence="3 4" key="1">
    <citation type="submission" date="2017-02" db="EMBL/GenBank/DDBJ databases">
        <title>Complete genome sequences of Mycobacterium kansasii strains isolated from rhesus macaques.</title>
        <authorList>
            <person name="Panda A."/>
            <person name="Nagaraj S."/>
            <person name="Zhao X."/>
            <person name="Tettelin H."/>
            <person name="Detolla L.J."/>
        </authorList>
    </citation>
    <scope>NUCLEOTIDE SEQUENCE [LARGE SCALE GENOMIC DNA]</scope>
    <source>
        <strain evidence="3 4">11-3469</strain>
    </source>
</reference>
<sequence length="161" mass="17272">MRGIVTFAAFVAAYSRLGVFKLGPTGAEEAMRISRDGDRPATPGPHEFFTGDVTVKPLFGPAGSANAFGGQLTFAAGARSVWHTHPAGQTLIVTAGTGWIQQWGGDRQQINPGDVIWTPAGVKHWHGATPSGELTHIAIQEMVDGRFVDWLEKVSDEQYLS</sequence>
<dbReference type="AlphaFoldDB" id="A0A1V3XY70"/>
<organism evidence="3 4">
    <name type="scientific">Mycobacterium kansasii</name>
    <dbReference type="NCBI Taxonomy" id="1768"/>
    <lineage>
        <taxon>Bacteria</taxon>
        <taxon>Bacillati</taxon>
        <taxon>Actinomycetota</taxon>
        <taxon>Actinomycetes</taxon>
        <taxon>Mycobacteriales</taxon>
        <taxon>Mycobacteriaceae</taxon>
        <taxon>Mycobacterium</taxon>
    </lineage>
</organism>
<dbReference type="STRING" id="1768.B1T50_24690"/>
<protein>
    <submittedName>
        <fullName evidence="3">Cupin domain protein</fullName>
    </submittedName>
</protein>
<dbReference type="RefSeq" id="WP_023372404.1">
    <property type="nucleotide sequence ID" value="NZ_BLYZ01000001.1"/>
</dbReference>
<name>A0A1V3XY70_MYCKA</name>
<dbReference type="InterPro" id="IPR014710">
    <property type="entry name" value="RmlC-like_jellyroll"/>
</dbReference>
<dbReference type="GeneID" id="29698932"/>
<reference evidence="2 5" key="2">
    <citation type="submission" date="2020-07" db="EMBL/GenBank/DDBJ databases">
        <title>Mycobacterium kansasii (former subtype) with zoonotic potential isolated from diseased indoor pet cat, Japan.</title>
        <authorList>
            <person name="Fukano H."/>
            <person name="Terazono T."/>
            <person name="Hoshino Y."/>
        </authorList>
    </citation>
    <scope>NUCLEOTIDE SEQUENCE [LARGE SCALE GENOMIC DNA]</scope>
    <source>
        <strain evidence="2 5">Kuro-I</strain>
    </source>
</reference>
<evidence type="ECO:0000259" key="1">
    <source>
        <dbReference type="Pfam" id="PF07883"/>
    </source>
</evidence>
<dbReference type="SUPFAM" id="SSF51182">
    <property type="entry name" value="RmlC-like cupins"/>
    <property type="match status" value="1"/>
</dbReference>
<dbReference type="InterPro" id="IPR011051">
    <property type="entry name" value="RmlC_Cupin_sf"/>
</dbReference>
<gene>
    <name evidence="3" type="ORF">BZL29_1379</name>
    <name evidence="2" type="ORF">NIIDMKKI_48240</name>
</gene>
<evidence type="ECO:0000313" key="2">
    <source>
        <dbReference type="EMBL" id="BCI89618.1"/>
    </source>
</evidence>
<feature type="domain" description="Cupin type-2" evidence="1">
    <location>
        <begin position="72"/>
        <end position="131"/>
    </location>
</feature>
<keyword evidence="5" id="KW-1185">Reference proteome</keyword>